<dbReference type="SUPFAM" id="SSF54593">
    <property type="entry name" value="Glyoxalase/Bleomycin resistance protein/Dihydroxybiphenyl dioxygenase"/>
    <property type="match status" value="1"/>
</dbReference>
<sequence length="161" mass="17339">MSGTSAATDTTASPALFHLAFPVHDLDLAEAFYVEGLGCSRGRRSAEALVLNFGGHQLVAHLEPRPLQPQGSIYPRHFGLIFEQHSALLALEQRAMAQGLKLGSPLRRRFAGTALEHSTLFLIDPSGNWLEFKHYADPTAILGQTHTTGVGDHPCDAGRSG</sequence>
<dbReference type="InterPro" id="IPR004360">
    <property type="entry name" value="Glyas_Fos-R_dOase_dom"/>
</dbReference>
<dbReference type="AlphaFoldDB" id="A0A524RMF4"/>
<feature type="domain" description="VOC" evidence="1">
    <location>
        <begin position="15"/>
        <end position="135"/>
    </location>
</feature>
<accession>A0A524RMF4</accession>
<dbReference type="Proteomes" id="UP000317990">
    <property type="component" value="Unassembled WGS sequence"/>
</dbReference>
<dbReference type="Pfam" id="PF00903">
    <property type="entry name" value="Glyoxalase"/>
    <property type="match status" value="1"/>
</dbReference>
<organism evidence="2 3">
    <name type="scientific">Aphanocapsa feldmannii 277cV</name>
    <dbReference type="NCBI Taxonomy" id="2507553"/>
    <lineage>
        <taxon>Bacteria</taxon>
        <taxon>Bacillati</taxon>
        <taxon>Cyanobacteriota</taxon>
        <taxon>Cyanophyceae</taxon>
        <taxon>Oscillatoriophycideae</taxon>
        <taxon>Chroococcales</taxon>
        <taxon>Microcystaceae</taxon>
        <taxon>Aphanocapsa</taxon>
    </lineage>
</organism>
<dbReference type="InterPro" id="IPR037523">
    <property type="entry name" value="VOC_core"/>
</dbReference>
<evidence type="ECO:0000313" key="2">
    <source>
        <dbReference type="EMBL" id="TGG90863.1"/>
    </source>
</evidence>
<protein>
    <submittedName>
        <fullName evidence="2">Glyoxalase</fullName>
    </submittedName>
</protein>
<dbReference type="PANTHER" id="PTHR39434">
    <property type="match status" value="1"/>
</dbReference>
<dbReference type="Gene3D" id="3.10.180.10">
    <property type="entry name" value="2,3-Dihydroxybiphenyl 1,2-Dioxygenase, domain 1"/>
    <property type="match status" value="1"/>
</dbReference>
<dbReference type="PROSITE" id="PS51819">
    <property type="entry name" value="VOC"/>
    <property type="match status" value="1"/>
</dbReference>
<gene>
    <name evidence="2" type="ORF">ERJ67_09055</name>
</gene>
<proteinExistence type="predicted"/>
<dbReference type="InterPro" id="IPR029068">
    <property type="entry name" value="Glyas_Bleomycin-R_OHBP_Dase"/>
</dbReference>
<dbReference type="EMBL" id="SRMO01000084">
    <property type="protein sequence ID" value="TGG90863.1"/>
    <property type="molecule type" value="Genomic_DNA"/>
</dbReference>
<evidence type="ECO:0000259" key="1">
    <source>
        <dbReference type="PROSITE" id="PS51819"/>
    </source>
</evidence>
<dbReference type="PANTHER" id="PTHR39434:SF1">
    <property type="entry name" value="VOC DOMAIN-CONTAINING PROTEIN"/>
    <property type="match status" value="1"/>
</dbReference>
<reference evidence="2 3" key="1">
    <citation type="journal article" date="2019" name="mSystems">
        <title>Life at home and on the roam: Genomic adaptions reflect the dual lifestyle of an intracellular, facultative symbiont.</title>
        <authorList>
            <person name="Burgsdorf I."/>
        </authorList>
    </citation>
    <scope>NUCLEOTIDE SEQUENCE [LARGE SCALE GENOMIC DNA]</scope>
    <source>
        <strain evidence="2">277cV</strain>
    </source>
</reference>
<name>A0A524RMF4_9CHRO</name>
<evidence type="ECO:0000313" key="3">
    <source>
        <dbReference type="Proteomes" id="UP000317990"/>
    </source>
</evidence>
<comment type="caution">
    <text evidence="2">The sequence shown here is derived from an EMBL/GenBank/DDBJ whole genome shotgun (WGS) entry which is preliminary data.</text>
</comment>